<dbReference type="Proteomes" id="UP001642540">
    <property type="component" value="Unassembled WGS sequence"/>
</dbReference>
<evidence type="ECO:0008006" key="3">
    <source>
        <dbReference type="Google" id="ProtNLM"/>
    </source>
</evidence>
<reference evidence="1 2" key="1">
    <citation type="submission" date="2024-08" db="EMBL/GenBank/DDBJ databases">
        <authorList>
            <person name="Cucini C."/>
            <person name="Frati F."/>
        </authorList>
    </citation>
    <scope>NUCLEOTIDE SEQUENCE [LARGE SCALE GENOMIC DNA]</scope>
</reference>
<proteinExistence type="predicted"/>
<dbReference type="EMBL" id="CAXLJM020000124">
    <property type="protein sequence ID" value="CAL8138818.1"/>
    <property type="molecule type" value="Genomic_DNA"/>
</dbReference>
<keyword evidence="2" id="KW-1185">Reference proteome</keyword>
<organism evidence="1 2">
    <name type="scientific">Orchesella dallaii</name>
    <dbReference type="NCBI Taxonomy" id="48710"/>
    <lineage>
        <taxon>Eukaryota</taxon>
        <taxon>Metazoa</taxon>
        <taxon>Ecdysozoa</taxon>
        <taxon>Arthropoda</taxon>
        <taxon>Hexapoda</taxon>
        <taxon>Collembola</taxon>
        <taxon>Entomobryomorpha</taxon>
        <taxon>Entomobryoidea</taxon>
        <taxon>Orchesellidae</taxon>
        <taxon>Orchesellinae</taxon>
        <taxon>Orchesella</taxon>
    </lineage>
</organism>
<comment type="caution">
    <text evidence="1">The sequence shown here is derived from an EMBL/GenBank/DDBJ whole genome shotgun (WGS) entry which is preliminary data.</text>
</comment>
<dbReference type="InterPro" id="IPR036047">
    <property type="entry name" value="F-box-like_dom_sf"/>
</dbReference>
<dbReference type="InterPro" id="IPR032675">
    <property type="entry name" value="LRR_dom_sf"/>
</dbReference>
<accession>A0ABP1RY29</accession>
<evidence type="ECO:0000313" key="1">
    <source>
        <dbReference type="EMBL" id="CAL8138818.1"/>
    </source>
</evidence>
<sequence length="436" mass="50153">MAESIGSICDLPPEVQAEILSKLDDAEDYQTVINTCPLWHDIKENRKAEMLFAQVLPILLEKAPFRCYPIDNMLVLRQVCREWKRATDRQLVLNPHDKFDRQAYLLWDDEVIEQFLTHASRLPDGVNPLLGSYVTLTITDFEDSQPPVQFIHRYGASLKTIFLLTISDNCPINELQPLMSFLPNLEWLGLVLCVEDWKVEVEATALPPIPLLKQFFLYIENLGVHGQPGPNYFLIQEFIASFVTAYGPQLETISCPLVLLRLDSISDRLPNLMSLEIDESPGTYFTEEDLHVLAQADWELRFLKMQRHSTPFIQCSTALIHMLNTFSRTLTSLCFPLELVNTFDPLELAVFPCLEIVDLRVSSTFNEFPVEMKDKLNTFSVVCPNLKKLEITTVGANINAAVRNQLQFAEMQVVFQQLREFTHRIERIDYNDRNLI</sequence>
<evidence type="ECO:0000313" key="2">
    <source>
        <dbReference type="Proteomes" id="UP001642540"/>
    </source>
</evidence>
<dbReference type="SUPFAM" id="SSF52047">
    <property type="entry name" value="RNI-like"/>
    <property type="match status" value="1"/>
</dbReference>
<dbReference type="Gene3D" id="3.80.10.10">
    <property type="entry name" value="Ribonuclease Inhibitor"/>
    <property type="match status" value="1"/>
</dbReference>
<name>A0ABP1RY29_9HEXA</name>
<gene>
    <name evidence="1" type="ORF">ODALV1_LOCUS27547</name>
</gene>
<dbReference type="SUPFAM" id="SSF81383">
    <property type="entry name" value="F-box domain"/>
    <property type="match status" value="1"/>
</dbReference>
<protein>
    <recommendedName>
        <fullName evidence="3">F-box domain-containing protein</fullName>
    </recommendedName>
</protein>